<evidence type="ECO:0000313" key="2">
    <source>
        <dbReference type="EMBL" id="MBD7954610.1"/>
    </source>
</evidence>
<reference evidence="2 3" key="1">
    <citation type="submission" date="2020-08" db="EMBL/GenBank/DDBJ databases">
        <title>A Genomic Blueprint of the Chicken Gut Microbiome.</title>
        <authorList>
            <person name="Gilroy R."/>
            <person name="Ravi A."/>
            <person name="Getino M."/>
            <person name="Pursley I."/>
            <person name="Horton D.L."/>
            <person name="Alikhan N.-F."/>
            <person name="Baker D."/>
            <person name="Gharbi K."/>
            <person name="Hall N."/>
            <person name="Watson M."/>
            <person name="Adriaenssens E.M."/>
            <person name="Foster-Nyarko E."/>
            <person name="Jarju S."/>
            <person name="Secka A."/>
            <person name="Antonio M."/>
            <person name="Oren A."/>
            <person name="Chaudhuri R."/>
            <person name="La Ragione R.M."/>
            <person name="Hildebrand F."/>
            <person name="Pallen M.J."/>
        </authorList>
    </citation>
    <scope>NUCLEOTIDE SEQUENCE [LARGE SCALE GENOMIC DNA]</scope>
    <source>
        <strain evidence="2 3">Sa5BUN4</strain>
    </source>
</reference>
<dbReference type="SUPFAM" id="SSF52540">
    <property type="entry name" value="P-loop containing nucleoside triphosphate hydrolases"/>
    <property type="match status" value="1"/>
</dbReference>
<evidence type="ECO:0000313" key="3">
    <source>
        <dbReference type="Proteomes" id="UP000636938"/>
    </source>
</evidence>
<gene>
    <name evidence="2" type="ORF">H9654_10410</name>
</gene>
<dbReference type="InterPro" id="IPR003593">
    <property type="entry name" value="AAA+_ATPase"/>
</dbReference>
<dbReference type="PANTHER" id="PTHR43581:SF2">
    <property type="entry name" value="EXCINUCLEASE ATPASE SUBUNIT"/>
    <property type="match status" value="1"/>
</dbReference>
<dbReference type="Gene3D" id="3.40.50.300">
    <property type="entry name" value="P-loop containing nucleotide triphosphate hydrolases"/>
    <property type="match status" value="2"/>
</dbReference>
<dbReference type="InterPro" id="IPR051396">
    <property type="entry name" value="Bact_Antivir_Def_Nuclease"/>
</dbReference>
<accession>A0A8X8K337</accession>
<dbReference type="SMART" id="SM00382">
    <property type="entry name" value="AAA"/>
    <property type="match status" value="1"/>
</dbReference>
<evidence type="ECO:0000259" key="1">
    <source>
        <dbReference type="SMART" id="SM00382"/>
    </source>
</evidence>
<keyword evidence="3" id="KW-1185">Reference proteome</keyword>
<dbReference type="PANTHER" id="PTHR43581">
    <property type="entry name" value="ATP/GTP PHOSPHATASE"/>
    <property type="match status" value="1"/>
</dbReference>
<dbReference type="InterPro" id="IPR038729">
    <property type="entry name" value="Rad50/SbcC_AAA"/>
</dbReference>
<dbReference type="Proteomes" id="UP000636938">
    <property type="component" value="Unassembled WGS sequence"/>
</dbReference>
<proteinExistence type="predicted"/>
<dbReference type="GO" id="GO:0006302">
    <property type="term" value="P:double-strand break repair"/>
    <property type="evidence" value="ECO:0007669"/>
    <property type="project" value="InterPro"/>
</dbReference>
<protein>
    <submittedName>
        <fullName evidence="2">AAA family ATPase</fullName>
    </submittedName>
</protein>
<dbReference type="EMBL" id="JACSQS010000009">
    <property type="protein sequence ID" value="MBD7954610.1"/>
    <property type="molecule type" value="Genomic_DNA"/>
</dbReference>
<dbReference type="Pfam" id="PF13476">
    <property type="entry name" value="AAA_23"/>
    <property type="match status" value="1"/>
</dbReference>
<feature type="domain" description="AAA+ ATPase" evidence="1">
    <location>
        <begin position="46"/>
        <end position="375"/>
    </location>
</feature>
<dbReference type="RefSeq" id="WP_191770766.1">
    <property type="nucleotide sequence ID" value="NZ_JACSQS010000009.1"/>
</dbReference>
<sequence length="431" mass="46812">MQIARLGVDGVATLHVEAIRIQHLRAFSDARIDFAADAGPGEAAALSNIHVLLGGNGTGKSTVLRAIALGILAPVIERDPTLERAAWVRRAPRTGAGRNQMAADFATIDIDLRLHGQDLLRCAGKPPRMLPMQVRIERVGDLDLIDWYRPQDHVLARELRLIQQVREPSAFFLVAYGASRWVDHAQGGTSTASMPLPARRRQRVASLFDNRGLLPLAAWLPAFSLHNPGRYRQVVSLMDRLLPAGCRLAAAPPGEATRFDMEGIVLPFEGLSDGYQAYVGWIGDLLHQLCMGAPSGRRLVDNQGVVLVDEIDLHLHPAWQRALLSTLSQALPNLQFIVTTHSPLVIGALQPENLIVLDHTDAAGTCCRRLPERVHGRSADQVLLSPYFGLASTRPTAVGDALERLRRASQDGDPAAAAAYLQLLSSGEDPA</sequence>
<organism evidence="2 3">
    <name type="scientific">Stenotrophomonas lacuserhaii</name>
    <dbReference type="NCBI Taxonomy" id="2760084"/>
    <lineage>
        <taxon>Bacteria</taxon>
        <taxon>Pseudomonadati</taxon>
        <taxon>Pseudomonadota</taxon>
        <taxon>Gammaproteobacteria</taxon>
        <taxon>Lysobacterales</taxon>
        <taxon>Lysobacteraceae</taxon>
        <taxon>Stenotrophomonas</taxon>
    </lineage>
</organism>
<dbReference type="Pfam" id="PF13304">
    <property type="entry name" value="AAA_21"/>
    <property type="match status" value="1"/>
</dbReference>
<dbReference type="InterPro" id="IPR003959">
    <property type="entry name" value="ATPase_AAA_core"/>
</dbReference>
<name>A0A8X8K337_9GAMM</name>
<dbReference type="GO" id="GO:0016887">
    <property type="term" value="F:ATP hydrolysis activity"/>
    <property type="evidence" value="ECO:0007669"/>
    <property type="project" value="InterPro"/>
</dbReference>
<dbReference type="InterPro" id="IPR027417">
    <property type="entry name" value="P-loop_NTPase"/>
</dbReference>
<comment type="caution">
    <text evidence="2">The sequence shown here is derived from an EMBL/GenBank/DDBJ whole genome shotgun (WGS) entry which is preliminary data.</text>
</comment>
<dbReference type="GO" id="GO:0005524">
    <property type="term" value="F:ATP binding"/>
    <property type="evidence" value="ECO:0007669"/>
    <property type="project" value="InterPro"/>
</dbReference>
<dbReference type="AlphaFoldDB" id="A0A8X8K337"/>